<dbReference type="Proteomes" id="UP000807469">
    <property type="component" value="Unassembled WGS sequence"/>
</dbReference>
<evidence type="ECO:0000313" key="1">
    <source>
        <dbReference type="EMBL" id="KAF9470864.1"/>
    </source>
</evidence>
<comment type="caution">
    <text evidence="1">The sequence shown here is derived from an EMBL/GenBank/DDBJ whole genome shotgun (WGS) entry which is preliminary data.</text>
</comment>
<accession>A0A9P5YLP1</accession>
<reference evidence="1" key="1">
    <citation type="submission" date="2020-11" db="EMBL/GenBank/DDBJ databases">
        <authorList>
            <consortium name="DOE Joint Genome Institute"/>
            <person name="Ahrendt S."/>
            <person name="Riley R."/>
            <person name="Andreopoulos W."/>
            <person name="Labutti K."/>
            <person name="Pangilinan J."/>
            <person name="Ruiz-Duenas F.J."/>
            <person name="Barrasa J.M."/>
            <person name="Sanchez-Garcia M."/>
            <person name="Camarero S."/>
            <person name="Miyauchi S."/>
            <person name="Serrano A."/>
            <person name="Linde D."/>
            <person name="Babiker R."/>
            <person name="Drula E."/>
            <person name="Ayuso-Fernandez I."/>
            <person name="Pacheco R."/>
            <person name="Padilla G."/>
            <person name="Ferreira P."/>
            <person name="Barriuso J."/>
            <person name="Kellner H."/>
            <person name="Castanera R."/>
            <person name="Alfaro M."/>
            <person name="Ramirez L."/>
            <person name="Pisabarro A.G."/>
            <person name="Kuo A."/>
            <person name="Tritt A."/>
            <person name="Lipzen A."/>
            <person name="He G."/>
            <person name="Yan M."/>
            <person name="Ng V."/>
            <person name="Cullen D."/>
            <person name="Martin F."/>
            <person name="Rosso M.-N."/>
            <person name="Henrissat B."/>
            <person name="Hibbett D."/>
            <person name="Martinez A.T."/>
            <person name="Grigoriev I.V."/>
        </authorList>
    </citation>
    <scope>NUCLEOTIDE SEQUENCE</scope>
    <source>
        <strain evidence="1">CIRM-BRFM 674</strain>
    </source>
</reference>
<dbReference type="EMBL" id="MU155825">
    <property type="protein sequence ID" value="KAF9470864.1"/>
    <property type="molecule type" value="Genomic_DNA"/>
</dbReference>
<organism evidence="1 2">
    <name type="scientific">Pholiota conissans</name>
    <dbReference type="NCBI Taxonomy" id="109636"/>
    <lineage>
        <taxon>Eukaryota</taxon>
        <taxon>Fungi</taxon>
        <taxon>Dikarya</taxon>
        <taxon>Basidiomycota</taxon>
        <taxon>Agaricomycotina</taxon>
        <taxon>Agaricomycetes</taxon>
        <taxon>Agaricomycetidae</taxon>
        <taxon>Agaricales</taxon>
        <taxon>Agaricineae</taxon>
        <taxon>Strophariaceae</taxon>
        <taxon>Pholiota</taxon>
    </lineage>
</organism>
<protein>
    <submittedName>
        <fullName evidence="1">Uncharacterized protein</fullName>
    </submittedName>
</protein>
<dbReference type="AlphaFoldDB" id="A0A9P5YLP1"/>
<evidence type="ECO:0000313" key="2">
    <source>
        <dbReference type="Proteomes" id="UP000807469"/>
    </source>
</evidence>
<name>A0A9P5YLP1_9AGAR</name>
<gene>
    <name evidence="1" type="ORF">BDN70DRAFT_626389</name>
</gene>
<keyword evidence="2" id="KW-1185">Reference proteome</keyword>
<proteinExistence type="predicted"/>
<sequence length="151" mass="17154">MSSSSPRHPIARDVDTVFLISATDLSQHQSPYLRLSHSPLLFAPRSISWAGYLRSKYMRAICVQTRDFQTRWVEMVASTSLIPGTVVPHRRPAVLSSQLCHTPFESVYTRLSTVKHVNIVRRWLSFRITLPSFLVESRNHASSATFDLTSP</sequence>